<dbReference type="PANTHER" id="PTHR12975:SF6">
    <property type="entry name" value="TRAFFICKING PROTEIN PARTICLE COMPLEX SUBUNIT 8"/>
    <property type="match status" value="1"/>
</dbReference>
<gene>
    <name evidence="2" type="ORF">ATANTOWER_030257</name>
</gene>
<reference evidence="2 3" key="1">
    <citation type="submission" date="2021-07" db="EMBL/GenBank/DDBJ databases">
        <authorList>
            <person name="Palmer J.M."/>
        </authorList>
    </citation>
    <scope>NUCLEOTIDE SEQUENCE [LARGE SCALE GENOMIC DNA]</scope>
    <source>
        <strain evidence="2 3">AT_MEX2019</strain>
        <tissue evidence="2">Muscle</tissue>
    </source>
</reference>
<dbReference type="PANTHER" id="PTHR12975">
    <property type="entry name" value="TRANSPORT PROTEIN TRAPP"/>
    <property type="match status" value="1"/>
</dbReference>
<dbReference type="Pfam" id="PF24545">
    <property type="entry name" value="Ig_TPPC8_1st"/>
    <property type="match status" value="1"/>
</dbReference>
<dbReference type="InterPro" id="IPR058541">
    <property type="entry name" value="Ig_TPPC8_1st"/>
</dbReference>
<evidence type="ECO:0000313" key="3">
    <source>
        <dbReference type="Proteomes" id="UP001345963"/>
    </source>
</evidence>
<evidence type="ECO:0000313" key="2">
    <source>
        <dbReference type="EMBL" id="MED6262940.1"/>
    </source>
</evidence>
<name>A0ABU7CL42_9TELE</name>
<protein>
    <recommendedName>
        <fullName evidence="1">TPPC8 first Ig-like domain-containing protein</fullName>
    </recommendedName>
</protein>
<feature type="domain" description="TPPC8 first Ig-like" evidence="1">
    <location>
        <begin position="2"/>
        <end position="89"/>
    </location>
</feature>
<accession>A0ABU7CL42</accession>
<organism evidence="2 3">
    <name type="scientific">Ataeniobius toweri</name>
    <dbReference type="NCBI Taxonomy" id="208326"/>
    <lineage>
        <taxon>Eukaryota</taxon>
        <taxon>Metazoa</taxon>
        <taxon>Chordata</taxon>
        <taxon>Craniata</taxon>
        <taxon>Vertebrata</taxon>
        <taxon>Euteleostomi</taxon>
        <taxon>Actinopterygii</taxon>
        <taxon>Neopterygii</taxon>
        <taxon>Teleostei</taxon>
        <taxon>Neoteleostei</taxon>
        <taxon>Acanthomorphata</taxon>
        <taxon>Ovalentaria</taxon>
        <taxon>Atherinomorphae</taxon>
        <taxon>Cyprinodontiformes</taxon>
        <taxon>Goodeidae</taxon>
        <taxon>Ataeniobius</taxon>
    </lineage>
</organism>
<keyword evidence="3" id="KW-1185">Reference proteome</keyword>
<dbReference type="Proteomes" id="UP001345963">
    <property type="component" value="Unassembled WGS sequence"/>
</dbReference>
<evidence type="ECO:0000259" key="1">
    <source>
        <dbReference type="Pfam" id="PF24545"/>
    </source>
</evidence>
<dbReference type="EMBL" id="JAHUTI010096584">
    <property type="protein sequence ID" value="MED6262940.1"/>
    <property type="molecule type" value="Genomic_DNA"/>
</dbReference>
<comment type="caution">
    <text evidence="2">The sequence shown here is derived from an EMBL/GenBank/DDBJ whole genome shotgun (WGS) entry which is preliminary data.</text>
</comment>
<dbReference type="InterPro" id="IPR024420">
    <property type="entry name" value="TRAPP_III_complex_Trs85"/>
</dbReference>
<proteinExistence type="predicted"/>
<sequence length="103" mass="11635">MLPHRTGQLNILGVIYNLTSSQFGETSSNTDGQQMLDSMIIRGRQDLKIQGPRLNLTKEDKMMLRHGTDRRLEPIITPPMPLMEVTLKHSCCLVRSKGSSELK</sequence>